<organism evidence="1 2">
    <name type="scientific">Lasius niger</name>
    <name type="common">Black garden ant</name>
    <dbReference type="NCBI Taxonomy" id="67767"/>
    <lineage>
        <taxon>Eukaryota</taxon>
        <taxon>Metazoa</taxon>
        <taxon>Ecdysozoa</taxon>
        <taxon>Arthropoda</taxon>
        <taxon>Hexapoda</taxon>
        <taxon>Insecta</taxon>
        <taxon>Pterygota</taxon>
        <taxon>Neoptera</taxon>
        <taxon>Endopterygota</taxon>
        <taxon>Hymenoptera</taxon>
        <taxon>Apocrita</taxon>
        <taxon>Aculeata</taxon>
        <taxon>Formicoidea</taxon>
        <taxon>Formicidae</taxon>
        <taxon>Formicinae</taxon>
        <taxon>Lasius</taxon>
        <taxon>Lasius</taxon>
    </lineage>
</organism>
<proteinExistence type="predicted"/>
<dbReference type="AlphaFoldDB" id="A0A0J7K710"/>
<dbReference type="GO" id="GO:0003964">
    <property type="term" value="F:RNA-directed DNA polymerase activity"/>
    <property type="evidence" value="ECO:0007669"/>
    <property type="project" value="UniProtKB-KW"/>
</dbReference>
<dbReference type="OrthoDB" id="7698238at2759"/>
<dbReference type="EMBL" id="LBMM01012700">
    <property type="protein sequence ID" value="KMQ86049.1"/>
    <property type="molecule type" value="Genomic_DNA"/>
</dbReference>
<keyword evidence="1" id="KW-0695">RNA-directed DNA polymerase</keyword>
<gene>
    <name evidence="1" type="ORF">RF55_15086</name>
</gene>
<evidence type="ECO:0000313" key="2">
    <source>
        <dbReference type="Proteomes" id="UP000036403"/>
    </source>
</evidence>
<name>A0A0J7K710_LASNI</name>
<sequence length="220" mass="25429">MCAIGTHSLKAEILVNKVINKISKLGLEMARDVETEAILFYGRRLDADLPRCIMVGDTPIDFSSNIKYLGILINVNWKFNFHYNYIEEKAGRVVRALNRLMPNLRGPDERRKRLYANVVMSMIMYGAPMWGDTIGTSKLLPALYKLQRSVAQRVVSAYRSVSSDAALLLARFPPIKHLARMRRRVYILIKEHKEAGTLSTETYEEIKDIEFQRMCDEWRD</sequence>
<keyword evidence="1" id="KW-0808">Transferase</keyword>
<keyword evidence="2" id="KW-1185">Reference proteome</keyword>
<dbReference type="Proteomes" id="UP000036403">
    <property type="component" value="Unassembled WGS sequence"/>
</dbReference>
<protein>
    <submittedName>
        <fullName evidence="1">Reverse transcriptase</fullName>
    </submittedName>
</protein>
<keyword evidence="1" id="KW-0548">Nucleotidyltransferase</keyword>
<accession>A0A0J7K710</accession>
<evidence type="ECO:0000313" key="1">
    <source>
        <dbReference type="EMBL" id="KMQ86049.1"/>
    </source>
</evidence>
<comment type="caution">
    <text evidence="1">The sequence shown here is derived from an EMBL/GenBank/DDBJ whole genome shotgun (WGS) entry which is preliminary data.</text>
</comment>
<reference evidence="1 2" key="1">
    <citation type="submission" date="2015-04" db="EMBL/GenBank/DDBJ databases">
        <title>Lasius niger genome sequencing.</title>
        <authorList>
            <person name="Konorov E.A."/>
            <person name="Nikitin M.A."/>
            <person name="Kirill M.V."/>
            <person name="Chang P."/>
        </authorList>
    </citation>
    <scope>NUCLEOTIDE SEQUENCE [LARGE SCALE GENOMIC DNA]</scope>
    <source>
        <tissue evidence="1">Whole</tissue>
    </source>
</reference>
<dbReference type="PaxDb" id="67767-A0A0J7K710"/>